<evidence type="ECO:0000256" key="3">
    <source>
        <dbReference type="ARBA" id="ARBA00023163"/>
    </source>
</evidence>
<dbReference type="PRINTS" id="PR00455">
    <property type="entry name" value="HTHTETR"/>
</dbReference>
<feature type="DNA-binding region" description="H-T-H motif" evidence="4">
    <location>
        <begin position="38"/>
        <end position="57"/>
    </location>
</feature>
<dbReference type="AlphaFoldDB" id="A0A918X805"/>
<feature type="domain" description="HTH tetR-type" evidence="5">
    <location>
        <begin position="15"/>
        <end position="75"/>
    </location>
</feature>
<comment type="caution">
    <text evidence="6">The sequence shown here is derived from an EMBL/GenBank/DDBJ whole genome shotgun (WGS) entry which is preliminary data.</text>
</comment>
<dbReference type="GO" id="GO:0000976">
    <property type="term" value="F:transcription cis-regulatory region binding"/>
    <property type="evidence" value="ECO:0007669"/>
    <property type="project" value="TreeGrafter"/>
</dbReference>
<dbReference type="RefSeq" id="WP_189828023.1">
    <property type="nucleotide sequence ID" value="NZ_BMVC01000027.1"/>
</dbReference>
<evidence type="ECO:0000256" key="1">
    <source>
        <dbReference type="ARBA" id="ARBA00023015"/>
    </source>
</evidence>
<sequence>MLTPKVPDARRARAQLTRQRILDAAMTLFAEHGYEATTIASIAREAGVAAQTVYFAFGNKQRLLTDLINLYLPCDDALGSRDTDDWTNEVLAAGDVRQQLRHLAHRTRTLNESAAPLLEVLRNAAVTQDDGQDMWQSNKNRRRFLQSRFVDALTDKGPLPDGLTHERAVDICYALLGPELYHLLVSERNWTQDQWEDWAYEGLYRHLTDNGH</sequence>
<evidence type="ECO:0000313" key="7">
    <source>
        <dbReference type="Proteomes" id="UP000638353"/>
    </source>
</evidence>
<dbReference type="Gene3D" id="1.10.357.10">
    <property type="entry name" value="Tetracycline Repressor, domain 2"/>
    <property type="match status" value="1"/>
</dbReference>
<evidence type="ECO:0000313" key="6">
    <source>
        <dbReference type="EMBL" id="GHD17573.1"/>
    </source>
</evidence>
<dbReference type="PROSITE" id="PS50977">
    <property type="entry name" value="HTH_TETR_2"/>
    <property type="match status" value="1"/>
</dbReference>
<dbReference type="PANTHER" id="PTHR30055:SF234">
    <property type="entry name" value="HTH-TYPE TRANSCRIPTIONAL REGULATOR BETI"/>
    <property type="match status" value="1"/>
</dbReference>
<proteinExistence type="predicted"/>
<dbReference type="InterPro" id="IPR009057">
    <property type="entry name" value="Homeodomain-like_sf"/>
</dbReference>
<dbReference type="Proteomes" id="UP000638353">
    <property type="component" value="Unassembled WGS sequence"/>
</dbReference>
<dbReference type="GO" id="GO:0003700">
    <property type="term" value="F:DNA-binding transcription factor activity"/>
    <property type="evidence" value="ECO:0007669"/>
    <property type="project" value="TreeGrafter"/>
</dbReference>
<organism evidence="6 7">
    <name type="scientific">Streptomyces finlayi</name>
    <dbReference type="NCBI Taxonomy" id="67296"/>
    <lineage>
        <taxon>Bacteria</taxon>
        <taxon>Bacillati</taxon>
        <taxon>Actinomycetota</taxon>
        <taxon>Actinomycetes</taxon>
        <taxon>Kitasatosporales</taxon>
        <taxon>Streptomycetaceae</taxon>
        <taxon>Streptomyces</taxon>
    </lineage>
</organism>
<accession>A0A918X805</accession>
<protein>
    <recommendedName>
        <fullName evidence="5">HTH tetR-type domain-containing protein</fullName>
    </recommendedName>
</protein>
<dbReference type="InterPro" id="IPR001647">
    <property type="entry name" value="HTH_TetR"/>
</dbReference>
<evidence type="ECO:0000259" key="5">
    <source>
        <dbReference type="PROSITE" id="PS50977"/>
    </source>
</evidence>
<keyword evidence="2 4" id="KW-0238">DNA-binding</keyword>
<dbReference type="Pfam" id="PF00440">
    <property type="entry name" value="TetR_N"/>
    <property type="match status" value="1"/>
</dbReference>
<dbReference type="PANTHER" id="PTHR30055">
    <property type="entry name" value="HTH-TYPE TRANSCRIPTIONAL REGULATOR RUTR"/>
    <property type="match status" value="1"/>
</dbReference>
<dbReference type="SUPFAM" id="SSF46689">
    <property type="entry name" value="Homeodomain-like"/>
    <property type="match status" value="1"/>
</dbReference>
<dbReference type="InterPro" id="IPR050109">
    <property type="entry name" value="HTH-type_TetR-like_transc_reg"/>
</dbReference>
<reference evidence="6" key="2">
    <citation type="submission" date="2020-09" db="EMBL/GenBank/DDBJ databases">
        <authorList>
            <person name="Sun Q."/>
            <person name="Ohkuma M."/>
        </authorList>
    </citation>
    <scope>NUCLEOTIDE SEQUENCE</scope>
    <source>
        <strain evidence="6">JCM 4637</strain>
    </source>
</reference>
<evidence type="ECO:0000256" key="4">
    <source>
        <dbReference type="PROSITE-ProRule" id="PRU00335"/>
    </source>
</evidence>
<dbReference type="EMBL" id="BMVC01000027">
    <property type="protein sequence ID" value="GHD17573.1"/>
    <property type="molecule type" value="Genomic_DNA"/>
</dbReference>
<reference evidence="6" key="1">
    <citation type="journal article" date="2014" name="Int. J. Syst. Evol. Microbiol.">
        <title>Complete genome sequence of Corynebacterium casei LMG S-19264T (=DSM 44701T), isolated from a smear-ripened cheese.</title>
        <authorList>
            <consortium name="US DOE Joint Genome Institute (JGI-PGF)"/>
            <person name="Walter F."/>
            <person name="Albersmeier A."/>
            <person name="Kalinowski J."/>
            <person name="Ruckert C."/>
        </authorList>
    </citation>
    <scope>NUCLEOTIDE SEQUENCE</scope>
    <source>
        <strain evidence="6">JCM 4637</strain>
    </source>
</reference>
<keyword evidence="1" id="KW-0805">Transcription regulation</keyword>
<keyword evidence="3" id="KW-0804">Transcription</keyword>
<evidence type="ECO:0000256" key="2">
    <source>
        <dbReference type="ARBA" id="ARBA00023125"/>
    </source>
</evidence>
<name>A0A918X805_9ACTN</name>
<gene>
    <name evidence="6" type="ORF">GCM10010334_79520</name>
</gene>